<name>A0AAV4FZD3_9GAST</name>
<accession>A0AAV4FZD3</accession>
<keyword evidence="3" id="KW-1185">Reference proteome</keyword>
<feature type="compositionally biased region" description="Polar residues" evidence="1">
    <location>
        <begin position="55"/>
        <end position="68"/>
    </location>
</feature>
<feature type="compositionally biased region" description="Polar residues" evidence="1">
    <location>
        <begin position="136"/>
        <end position="165"/>
    </location>
</feature>
<gene>
    <name evidence="2" type="ORF">ElyMa_000539100</name>
</gene>
<dbReference type="InterPro" id="IPR036322">
    <property type="entry name" value="WD40_repeat_dom_sf"/>
</dbReference>
<dbReference type="AlphaFoldDB" id="A0AAV4FZD3"/>
<proteinExistence type="predicted"/>
<feature type="compositionally biased region" description="Basic and acidic residues" evidence="1">
    <location>
        <begin position="377"/>
        <end position="388"/>
    </location>
</feature>
<comment type="caution">
    <text evidence="2">The sequence shown here is derived from an EMBL/GenBank/DDBJ whole genome shotgun (WGS) entry which is preliminary data.</text>
</comment>
<evidence type="ECO:0000313" key="3">
    <source>
        <dbReference type="Proteomes" id="UP000762676"/>
    </source>
</evidence>
<dbReference type="Proteomes" id="UP000762676">
    <property type="component" value="Unassembled WGS sequence"/>
</dbReference>
<feature type="compositionally biased region" description="Basic and acidic residues" evidence="1">
    <location>
        <begin position="396"/>
        <end position="408"/>
    </location>
</feature>
<feature type="region of interest" description="Disordered" evidence="1">
    <location>
        <begin position="377"/>
        <end position="408"/>
    </location>
</feature>
<reference evidence="2 3" key="1">
    <citation type="journal article" date="2021" name="Elife">
        <title>Chloroplast acquisition without the gene transfer in kleptoplastic sea slugs, Plakobranchus ocellatus.</title>
        <authorList>
            <person name="Maeda T."/>
            <person name="Takahashi S."/>
            <person name="Yoshida T."/>
            <person name="Shimamura S."/>
            <person name="Takaki Y."/>
            <person name="Nagai Y."/>
            <person name="Toyoda A."/>
            <person name="Suzuki Y."/>
            <person name="Arimoto A."/>
            <person name="Ishii H."/>
            <person name="Satoh N."/>
            <person name="Nishiyama T."/>
            <person name="Hasebe M."/>
            <person name="Maruyama T."/>
            <person name="Minagawa J."/>
            <person name="Obokata J."/>
            <person name="Shigenobu S."/>
        </authorList>
    </citation>
    <scope>NUCLEOTIDE SEQUENCE [LARGE SCALE GENOMIC DNA]</scope>
</reference>
<sequence length="408" mass="44255">MLTSDLPGETHDEAFIPTEEIASGLGDELPSIVVTDPQPHGGGSDVEGTRPPPGIQQSTSGVSDRGSSTKLVWTKIRATRPTSAVHSGFLSASRKSPRTGRLSPSPGSGSQKKAVNESREATPTGMIGGLNPDPNIAQTSETSKNSSTPGPLVEQTVSDNPSENVHGSRADTEAEHGEFSLPLSVSAACFIGEDVLCVGIRTGHVLCMPLPALEPLCLLGETGPRITESVSYNLLLETKAPHSGSVNHVTPSEDVSMLVTGDRRSVCLWDVARRTLALKCCLDEGQEVSRFVISKEASIVAIATRDRVLRLWTPLEQREIASYMTHFDIVDLQMTPDCHKVIVRGVSREGKPVLEVFELRNVDDILMQVPGRKVSREHERRESLVQERARKRSEPRRKSLDRRASVDV</sequence>
<evidence type="ECO:0000313" key="2">
    <source>
        <dbReference type="EMBL" id="GFR78733.1"/>
    </source>
</evidence>
<protein>
    <submittedName>
        <fullName evidence="2">Uncharacterized protein</fullName>
    </submittedName>
</protein>
<dbReference type="Gene3D" id="2.130.10.10">
    <property type="entry name" value="YVTN repeat-like/Quinoprotein amine dehydrogenase"/>
    <property type="match status" value="1"/>
</dbReference>
<dbReference type="InterPro" id="IPR015943">
    <property type="entry name" value="WD40/YVTN_repeat-like_dom_sf"/>
</dbReference>
<feature type="region of interest" description="Disordered" evidence="1">
    <location>
        <begin position="1"/>
        <end position="68"/>
    </location>
</feature>
<feature type="region of interest" description="Disordered" evidence="1">
    <location>
        <begin position="82"/>
        <end position="173"/>
    </location>
</feature>
<dbReference type="EMBL" id="BMAT01001052">
    <property type="protein sequence ID" value="GFR78733.1"/>
    <property type="molecule type" value="Genomic_DNA"/>
</dbReference>
<evidence type="ECO:0000256" key="1">
    <source>
        <dbReference type="SAM" id="MobiDB-lite"/>
    </source>
</evidence>
<organism evidence="2 3">
    <name type="scientific">Elysia marginata</name>
    <dbReference type="NCBI Taxonomy" id="1093978"/>
    <lineage>
        <taxon>Eukaryota</taxon>
        <taxon>Metazoa</taxon>
        <taxon>Spiralia</taxon>
        <taxon>Lophotrochozoa</taxon>
        <taxon>Mollusca</taxon>
        <taxon>Gastropoda</taxon>
        <taxon>Heterobranchia</taxon>
        <taxon>Euthyneura</taxon>
        <taxon>Panpulmonata</taxon>
        <taxon>Sacoglossa</taxon>
        <taxon>Placobranchoidea</taxon>
        <taxon>Plakobranchidae</taxon>
        <taxon>Elysia</taxon>
    </lineage>
</organism>
<dbReference type="SUPFAM" id="SSF50978">
    <property type="entry name" value="WD40 repeat-like"/>
    <property type="match status" value="1"/>
</dbReference>